<evidence type="ECO:0000313" key="2">
    <source>
        <dbReference type="EMBL" id="SDN09274.1"/>
    </source>
</evidence>
<keyword evidence="3" id="KW-1185">Reference proteome</keyword>
<name>A0A1G9YJH8_9FIRM</name>
<organism evidence="2 3">
    <name type="scientific">Megasphaera paucivorans</name>
    <dbReference type="NCBI Taxonomy" id="349095"/>
    <lineage>
        <taxon>Bacteria</taxon>
        <taxon>Bacillati</taxon>
        <taxon>Bacillota</taxon>
        <taxon>Negativicutes</taxon>
        <taxon>Veillonellales</taxon>
        <taxon>Veillonellaceae</taxon>
        <taxon>Megasphaera</taxon>
    </lineage>
</organism>
<evidence type="ECO:0000313" key="3">
    <source>
        <dbReference type="Proteomes" id="UP000199309"/>
    </source>
</evidence>
<keyword evidence="1" id="KW-0472">Membrane</keyword>
<evidence type="ECO:0000256" key="1">
    <source>
        <dbReference type="SAM" id="Phobius"/>
    </source>
</evidence>
<reference evidence="2 3" key="1">
    <citation type="submission" date="2016-10" db="EMBL/GenBank/DDBJ databases">
        <authorList>
            <person name="de Groot N.N."/>
        </authorList>
    </citation>
    <scope>NUCLEOTIDE SEQUENCE [LARGE SCALE GENOMIC DNA]</scope>
    <source>
        <strain evidence="2 3">DSM 16981</strain>
    </source>
</reference>
<sequence>MLTYMQYVMNRYLGEKGQGLTEYAIILLLVVLIGVMVWFGFNIRGSLSTIYSKIGTNISSIANTST</sequence>
<protein>
    <submittedName>
        <fullName evidence="2">Pilus assembly protein Flp/PilA</fullName>
    </submittedName>
</protein>
<keyword evidence="1" id="KW-0812">Transmembrane</keyword>
<accession>A0A1G9YJH8</accession>
<dbReference type="RefSeq" id="WP_091651569.1">
    <property type="nucleotide sequence ID" value="NZ_FNHQ01000023.1"/>
</dbReference>
<proteinExistence type="predicted"/>
<feature type="transmembrane region" description="Helical" evidence="1">
    <location>
        <begin position="20"/>
        <end position="41"/>
    </location>
</feature>
<dbReference type="EMBL" id="FNHQ01000023">
    <property type="protein sequence ID" value="SDN09274.1"/>
    <property type="molecule type" value="Genomic_DNA"/>
</dbReference>
<dbReference type="Proteomes" id="UP000199309">
    <property type="component" value="Unassembled WGS sequence"/>
</dbReference>
<dbReference type="AlphaFoldDB" id="A0A1G9YJH8"/>
<gene>
    <name evidence="2" type="ORF">SAMN05660299_02099</name>
</gene>
<keyword evidence="1" id="KW-1133">Transmembrane helix</keyword>